<accession>A0A6J4R171</accession>
<sequence length="75" mass="8557">MPNRLDQPMVYQIRVKGHLNRRWTEWFGDVTITPEDNGETLLTCPLVDQAALHGLLRKVRDLGLPLISAIRVNPP</sequence>
<name>A0A6J4R171_9ACTN</name>
<gene>
    <name evidence="1" type="ORF">AVDCRST_MAG02-985</name>
</gene>
<evidence type="ECO:0000313" key="1">
    <source>
        <dbReference type="EMBL" id="CAA9452630.1"/>
    </source>
</evidence>
<dbReference type="AlphaFoldDB" id="A0A6J4R171"/>
<reference evidence="1" key="1">
    <citation type="submission" date="2020-02" db="EMBL/GenBank/DDBJ databases">
        <authorList>
            <person name="Meier V. D."/>
        </authorList>
    </citation>
    <scope>NUCLEOTIDE SEQUENCE</scope>
    <source>
        <strain evidence="1">AVDCRST_MAG02</strain>
    </source>
</reference>
<organism evidence="1">
    <name type="scientific">uncultured Rubrobacteraceae bacterium</name>
    <dbReference type="NCBI Taxonomy" id="349277"/>
    <lineage>
        <taxon>Bacteria</taxon>
        <taxon>Bacillati</taxon>
        <taxon>Actinomycetota</taxon>
        <taxon>Rubrobacteria</taxon>
        <taxon>Rubrobacterales</taxon>
        <taxon>Rubrobacteraceae</taxon>
        <taxon>environmental samples</taxon>
    </lineage>
</organism>
<proteinExistence type="predicted"/>
<dbReference type="EMBL" id="CADCVH010000034">
    <property type="protein sequence ID" value="CAA9452630.1"/>
    <property type="molecule type" value="Genomic_DNA"/>
</dbReference>
<protein>
    <submittedName>
        <fullName evidence="1">Uncharacterized protein</fullName>
    </submittedName>
</protein>